<accession>A0A381SXT7</accession>
<proteinExistence type="predicted"/>
<dbReference type="Gene3D" id="2.60.40.4070">
    <property type="match status" value="1"/>
</dbReference>
<dbReference type="SUPFAM" id="SSF49299">
    <property type="entry name" value="PKD domain"/>
    <property type="match status" value="1"/>
</dbReference>
<dbReference type="InterPro" id="IPR035986">
    <property type="entry name" value="PKD_dom_sf"/>
</dbReference>
<evidence type="ECO:0000259" key="1">
    <source>
        <dbReference type="PROSITE" id="PS50093"/>
    </source>
</evidence>
<dbReference type="InterPro" id="IPR013783">
    <property type="entry name" value="Ig-like_fold"/>
</dbReference>
<evidence type="ECO:0000259" key="2">
    <source>
        <dbReference type="PROSITE" id="PS51766"/>
    </source>
</evidence>
<dbReference type="EMBL" id="UINC01003646">
    <property type="protein sequence ID" value="SVA08111.1"/>
    <property type="molecule type" value="Genomic_DNA"/>
</dbReference>
<dbReference type="InterPro" id="IPR008965">
    <property type="entry name" value="CBM2/CBM3_carb-bd_dom_sf"/>
</dbReference>
<dbReference type="InterPro" id="IPR022409">
    <property type="entry name" value="PKD/Chitinase_dom"/>
</dbReference>
<feature type="non-terminal residue" evidence="3">
    <location>
        <position position="1"/>
    </location>
</feature>
<dbReference type="Gene3D" id="1.10.1330.10">
    <property type="entry name" value="Dockerin domain"/>
    <property type="match status" value="1"/>
</dbReference>
<dbReference type="InterPro" id="IPR036439">
    <property type="entry name" value="Dockerin_dom_sf"/>
</dbReference>
<reference evidence="3" key="1">
    <citation type="submission" date="2018-05" db="EMBL/GenBank/DDBJ databases">
        <authorList>
            <person name="Lanie J.A."/>
            <person name="Ng W.-L."/>
            <person name="Kazmierczak K.M."/>
            <person name="Andrzejewski T.M."/>
            <person name="Davidsen T.M."/>
            <person name="Wayne K.J."/>
            <person name="Tettelin H."/>
            <person name="Glass J.I."/>
            <person name="Rusch D."/>
            <person name="Podicherti R."/>
            <person name="Tsui H.-C.T."/>
            <person name="Winkler M.E."/>
        </authorList>
    </citation>
    <scope>NUCLEOTIDE SEQUENCE</scope>
</reference>
<dbReference type="Pfam" id="PF00963">
    <property type="entry name" value="Cohesin"/>
    <property type="match status" value="1"/>
</dbReference>
<dbReference type="InterPro" id="IPR002102">
    <property type="entry name" value="Cohesin_dom"/>
</dbReference>
<dbReference type="SMART" id="SM00710">
    <property type="entry name" value="PbH1"/>
    <property type="match status" value="10"/>
</dbReference>
<dbReference type="InterPro" id="IPR000601">
    <property type="entry name" value="PKD_dom"/>
</dbReference>
<dbReference type="SUPFAM" id="SSF63446">
    <property type="entry name" value="Type I dockerin domain"/>
    <property type="match status" value="1"/>
</dbReference>
<dbReference type="SUPFAM" id="SSF51126">
    <property type="entry name" value="Pectin lyase-like"/>
    <property type="match status" value="1"/>
</dbReference>
<dbReference type="InterPro" id="IPR025965">
    <property type="entry name" value="FlgD/Vpr_Ig-like"/>
</dbReference>
<dbReference type="SMART" id="SM00089">
    <property type="entry name" value="PKD"/>
    <property type="match status" value="1"/>
</dbReference>
<dbReference type="InterPro" id="IPR006626">
    <property type="entry name" value="PbH1"/>
</dbReference>
<sequence length="1755" mass="193617">VYNNGGYNNNNNLDDELVPGGKPYIHLSNLHIHSNSQHGIRVDNNYDSEIRMDSLNVHDNAQHGVDISYNYNGTRISIDSLRSVENSVHGLYIYGLENDTKLKVRNADIHDNDQHEVEVRYIGLSSKVSVRKSKIEDNRENDNHHLIYAYDCCDDNDTGLPIHTLDFRENDWGTTLTATMNSGTNPQDLERIYDYYESTNHYPFVNYASYVGANASNVGFTGEVAMRNSNGHNFGSSVPLGTTQLNLHLYDPDLAGTGSATVTVTSSIDADDELVTLTESASANGSFSGSLNLNETTFRIVQDEEQFLADVAQEIETVFQENPDWTADEVDARARGSVYEVYYQDAVIRYHNPQSNNGRDDGSLDVSGAALITATYYDVAGDFGSTADTSVAVSVYGGVSGPLSGVLTSANSPYVITGDVWVAEDDSLTIEAGVTLKFFGMSSFNVAGYLHAVGAVRDSINFVPYQDDDRWGGIHCSYAWEAKSITLSYFTIKNAGLDNWNYAALTVRDRRNHDGVHISHGDISGSYHTGLSLIHNNNDYDMEWSSVEISNVDVHHSQHDWAVRVYYSYNSNVTLDSLHIHSNERGLVIQSQYYPCNLNVTNCTIESNEYEEVQVSYLNTSDPNVQVHINGNTIRDTVSTNNDQLVEIYGNNHGAALDFRRNYWGSVVTDSMNAGSNPRNLHWFYDWHDYDRYGLISYADYVGATVSTGNTAVMSFLDEEGTPLRWVTADADTLYMQVLDADGGTSGADSMQVLLESSSDSLGMVTLYEEGNSGVFSGSVALSHGTFRVYEGTEEAYNSQVENRSQQIRIQNPDWDEEQVIYRAKADIDKEHFEAAIIRYEEEMDNSPVTRTPGVLNVSSQDIITMTYVDPVNDWGSSETVDLSIGYDGLYGNVNGVLTAEGSPYQVTGDLWVQEYDSLLIEPGVEFLMSSHSRFYVRGRLQAVGTEQDSIIFRGVNDIRGFWRGISIEHDNAYNYGNNTTANLSYVHIHNGGHDNFWPSSALAVNDRYGDVNVSHILATGLNGHGVRIASMRGESNDSVNVNMHHIHIPWAMHGMQVYSNHYTNLDVRDVQIFNTYYDGIYCNDNYNSMINFTNLDIKDGDEEAMRIDNNYTDTHVKVELSNFVNNNQRYYYDGMIRIGNYDYSNGGVTFNNNNFIDNNPDHHNYSNWYAVKVDANGNGDQIDMTSNYWGQQITQEMDSLGSRADITKIHDYWDENSKSEVGYSNWHSSPVIRPVKVHVEDTYVALGDTVMVAVDVVVPLDTSIISAELTLTGFQDHLNVVSVETAQGLAGAAGWSLATNATDTSLYLAAAGASPISGRGTLLWLKLTAPDTGSTALVPVNVSSAVFDDGGFGYNVDNGSVAVIAPLVVNFTLSADSGAYPLEVSFTNTTTGENIDEYAWDFGDGVMSNNANPVHAFLRPGNYSVSLSCVDVYGSSGSELKSNVVSVDTLFGDVDFNASVQAYDAGLILQDAVGFIELDELQELSGNVSGDGDLTALDASVILQYVVHLIDELPHDTSDGGHLLATGDFGIHDQTFAPGHIIEVPIHFNEASNVFSIEGVVEYNPAHISYQDVVWEQPFNNFMKELVIESNGVIKFALAGASAIAENGLVAKLQFTSNDEVTMDHTEVSLMDLRVNELPVIKLASTATLSRSLSTDDRIGIPAEFALKQNYPNPFNPVTRILYDIPEASNVTITIYNLLGNQVKTLVSGYQEPGFKTILWNATNERGAQVSAGMYLYSIKAGDFHQTKKMLLLK</sequence>
<dbReference type="Gene3D" id="2.60.40.680">
    <property type="match status" value="2"/>
</dbReference>
<dbReference type="Pfam" id="PF18911">
    <property type="entry name" value="PKD_4"/>
    <property type="match status" value="1"/>
</dbReference>
<dbReference type="GO" id="GO:0000272">
    <property type="term" value="P:polysaccharide catabolic process"/>
    <property type="evidence" value="ECO:0007669"/>
    <property type="project" value="InterPro"/>
</dbReference>
<dbReference type="Pfam" id="PF13860">
    <property type="entry name" value="FlgD_ig"/>
    <property type="match status" value="1"/>
</dbReference>
<evidence type="ECO:0008006" key="4">
    <source>
        <dbReference type="Google" id="ProtNLM"/>
    </source>
</evidence>
<dbReference type="CDD" id="cd00146">
    <property type="entry name" value="PKD"/>
    <property type="match status" value="1"/>
</dbReference>
<feature type="domain" description="Dockerin" evidence="2">
    <location>
        <begin position="1448"/>
        <end position="1516"/>
    </location>
</feature>
<dbReference type="InterPro" id="IPR026444">
    <property type="entry name" value="Secre_tail"/>
</dbReference>
<dbReference type="GO" id="GO:0030246">
    <property type="term" value="F:carbohydrate binding"/>
    <property type="evidence" value="ECO:0007669"/>
    <property type="project" value="InterPro"/>
</dbReference>
<name>A0A381SXT7_9ZZZZ</name>
<dbReference type="SUPFAM" id="SSF49384">
    <property type="entry name" value="Carbohydrate-binding domain"/>
    <property type="match status" value="2"/>
</dbReference>
<protein>
    <recommendedName>
        <fullName evidence="4">PKD domain-containing protein</fullName>
    </recommendedName>
</protein>
<gene>
    <name evidence="3" type="ORF">METZ01_LOCUS60965</name>
</gene>
<dbReference type="PROSITE" id="PS51766">
    <property type="entry name" value="DOCKERIN"/>
    <property type="match status" value="1"/>
</dbReference>
<dbReference type="Gene3D" id="2.60.40.10">
    <property type="entry name" value="Immunoglobulins"/>
    <property type="match status" value="1"/>
</dbReference>
<evidence type="ECO:0000313" key="3">
    <source>
        <dbReference type="EMBL" id="SVA08111.1"/>
    </source>
</evidence>
<dbReference type="NCBIfam" id="TIGR04183">
    <property type="entry name" value="Por_Secre_tail"/>
    <property type="match status" value="1"/>
</dbReference>
<dbReference type="InterPro" id="IPR011050">
    <property type="entry name" value="Pectin_lyase_fold/virulence"/>
</dbReference>
<feature type="domain" description="PKD" evidence="1">
    <location>
        <begin position="1368"/>
        <end position="1448"/>
    </location>
</feature>
<dbReference type="PROSITE" id="PS50093">
    <property type="entry name" value="PKD"/>
    <property type="match status" value="1"/>
</dbReference>
<organism evidence="3">
    <name type="scientific">marine metagenome</name>
    <dbReference type="NCBI Taxonomy" id="408172"/>
    <lineage>
        <taxon>unclassified sequences</taxon>
        <taxon>metagenomes</taxon>
        <taxon>ecological metagenomes</taxon>
    </lineage>
</organism>
<dbReference type="InterPro" id="IPR016134">
    <property type="entry name" value="Dockerin_dom"/>
</dbReference>